<proteinExistence type="predicted"/>
<reference evidence="1" key="1">
    <citation type="submission" date="2021-02" db="EMBL/GenBank/DDBJ databases">
        <title>First Annotated Genome of the Yellow-green Alga Tribonema minus.</title>
        <authorList>
            <person name="Mahan K.M."/>
        </authorList>
    </citation>
    <scope>NUCLEOTIDE SEQUENCE</scope>
    <source>
        <strain evidence="1">UTEX B ZZ1240</strain>
    </source>
</reference>
<accession>A0A835YTW1</accession>
<evidence type="ECO:0000313" key="1">
    <source>
        <dbReference type="EMBL" id="KAG5176989.1"/>
    </source>
</evidence>
<dbReference type="OrthoDB" id="191217at2759"/>
<sequence length="231" mass="25215">MADSKDLRSSLDDSVQRWTLVHEPVDYDIALIPALPGYSGRQRAPTTLFSVNAAARWNPSGFAVQAGETYTIDVLAGGQWSTGAVVTDADGISPQYDATQQCWTYNTTCLTHQNYDATRLPPPQGRLLQLVCGVGDMQSAPAAVAEGLDWAMPLREEKFTDTLFAAGSYVEITPRFTGELVCFANDANDLYFDNNGTVTVNVTRLSWPPATTFTESYVQYFSSAPNITLGY</sequence>
<dbReference type="Gene3D" id="2.60.120.430">
    <property type="entry name" value="Galactose-binding lectin"/>
    <property type="match status" value="1"/>
</dbReference>
<dbReference type="Proteomes" id="UP000664859">
    <property type="component" value="Unassembled WGS sequence"/>
</dbReference>
<comment type="caution">
    <text evidence="1">The sequence shown here is derived from an EMBL/GenBank/DDBJ whole genome shotgun (WGS) entry which is preliminary data.</text>
</comment>
<evidence type="ECO:0000313" key="2">
    <source>
        <dbReference type="Proteomes" id="UP000664859"/>
    </source>
</evidence>
<dbReference type="EMBL" id="JAFCMP010000531">
    <property type="protein sequence ID" value="KAG5176989.1"/>
    <property type="molecule type" value="Genomic_DNA"/>
</dbReference>
<organism evidence="1 2">
    <name type="scientific">Tribonema minus</name>
    <dbReference type="NCBI Taxonomy" id="303371"/>
    <lineage>
        <taxon>Eukaryota</taxon>
        <taxon>Sar</taxon>
        <taxon>Stramenopiles</taxon>
        <taxon>Ochrophyta</taxon>
        <taxon>PX clade</taxon>
        <taxon>Xanthophyceae</taxon>
        <taxon>Tribonematales</taxon>
        <taxon>Tribonemataceae</taxon>
        <taxon>Tribonema</taxon>
    </lineage>
</organism>
<dbReference type="AlphaFoldDB" id="A0A835YTW1"/>
<keyword evidence="2" id="KW-1185">Reference proteome</keyword>
<gene>
    <name evidence="1" type="ORF">JKP88DRAFT_334245</name>
</gene>
<protein>
    <submittedName>
        <fullName evidence="1">Uncharacterized protein</fullName>
    </submittedName>
</protein>
<name>A0A835YTW1_9STRA</name>